<dbReference type="SUPFAM" id="SSF53383">
    <property type="entry name" value="PLP-dependent transferases"/>
    <property type="match status" value="1"/>
</dbReference>
<dbReference type="InterPro" id="IPR015424">
    <property type="entry name" value="PyrdxlP-dep_Trfase"/>
</dbReference>
<dbReference type="FunFam" id="3.90.1150.10:FF:000033">
    <property type="entry name" value="Cystathionine gamma-synthase"/>
    <property type="match status" value="1"/>
</dbReference>
<dbReference type="CDD" id="cd00614">
    <property type="entry name" value="CGS_like"/>
    <property type="match status" value="1"/>
</dbReference>
<dbReference type="PROSITE" id="PS00868">
    <property type="entry name" value="CYS_MET_METAB_PP"/>
    <property type="match status" value="1"/>
</dbReference>
<protein>
    <recommendedName>
        <fullName evidence="3">cysteine-S-conjugate beta-lyase</fullName>
        <ecNumber evidence="3">4.4.1.13</ecNumber>
    </recommendedName>
</protein>
<reference evidence="10" key="1">
    <citation type="submission" date="2021-01" db="EMBL/GenBank/DDBJ databases">
        <title>Genomic Encyclopedia of Type Strains, Phase IV (KMG-IV): sequencing the most valuable type-strain genomes for metagenomic binning, comparative biology and taxonomic classification.</title>
        <authorList>
            <person name="Goeker M."/>
        </authorList>
    </citation>
    <scope>NUCLEOTIDE SEQUENCE</scope>
    <source>
        <strain evidence="10">DSM 25523</strain>
    </source>
</reference>
<name>A0A939BUZ8_9BACL</name>
<evidence type="ECO:0000313" key="10">
    <source>
        <dbReference type="EMBL" id="MBM7590131.1"/>
    </source>
</evidence>
<evidence type="ECO:0000256" key="2">
    <source>
        <dbReference type="ARBA" id="ARBA00009077"/>
    </source>
</evidence>
<dbReference type="Gene3D" id="3.90.1150.10">
    <property type="entry name" value="Aspartate Aminotransferase, domain 1"/>
    <property type="match status" value="1"/>
</dbReference>
<dbReference type="GO" id="GO:0019346">
    <property type="term" value="P:transsulfuration"/>
    <property type="evidence" value="ECO:0007669"/>
    <property type="project" value="InterPro"/>
</dbReference>
<dbReference type="EC" id="4.4.1.13" evidence="3"/>
<keyword evidence="5 8" id="KW-0663">Pyridoxal phosphate</keyword>
<dbReference type="Pfam" id="PF01053">
    <property type="entry name" value="Cys_Met_Meta_PP"/>
    <property type="match status" value="1"/>
</dbReference>
<dbReference type="GO" id="GO:0047804">
    <property type="term" value="F:cysteine-S-conjugate beta-lyase activity"/>
    <property type="evidence" value="ECO:0007669"/>
    <property type="project" value="UniProtKB-EC"/>
</dbReference>
<dbReference type="PANTHER" id="PTHR11808">
    <property type="entry name" value="TRANS-SULFURATION ENZYME FAMILY MEMBER"/>
    <property type="match status" value="1"/>
</dbReference>
<proteinExistence type="inferred from homology"/>
<dbReference type="GO" id="GO:0005737">
    <property type="term" value="C:cytoplasm"/>
    <property type="evidence" value="ECO:0007669"/>
    <property type="project" value="TreeGrafter"/>
</dbReference>
<evidence type="ECO:0000313" key="11">
    <source>
        <dbReference type="Proteomes" id="UP000717624"/>
    </source>
</evidence>
<evidence type="ECO:0000256" key="6">
    <source>
        <dbReference type="ARBA" id="ARBA00023167"/>
    </source>
</evidence>
<feature type="modified residue" description="N6-(pyridoxal phosphate)lysine" evidence="8">
    <location>
        <position position="195"/>
    </location>
</feature>
<keyword evidence="4" id="KW-0028">Amino-acid biosynthesis</keyword>
<keyword evidence="11" id="KW-1185">Reference proteome</keyword>
<keyword evidence="7 10" id="KW-0456">Lyase</keyword>
<dbReference type="InterPro" id="IPR054542">
    <property type="entry name" value="Cys_met_metab_PP"/>
</dbReference>
<dbReference type="GO" id="GO:0009086">
    <property type="term" value="P:methionine biosynthetic process"/>
    <property type="evidence" value="ECO:0007669"/>
    <property type="project" value="UniProtKB-KW"/>
</dbReference>
<dbReference type="PANTHER" id="PTHR11808:SF50">
    <property type="entry name" value="CYSTATHIONINE BETA-LYASE"/>
    <property type="match status" value="1"/>
</dbReference>
<comment type="cofactor">
    <cofactor evidence="1 9">
        <name>pyridoxal 5'-phosphate</name>
        <dbReference type="ChEBI" id="CHEBI:597326"/>
    </cofactor>
</comment>
<comment type="similarity">
    <text evidence="2 9">Belongs to the trans-sulfuration enzymes family.</text>
</comment>
<sequence length="387" mass="41843">MNFATSLLHSACGMDKRTGASSVPIYQASTYHYFDIDQPGRYDYARSGNPTREALEETIALLEGGARGFAFASGMAAVSSVCLLFSAGDHLIVAEDVYGGTFRFLTRILTRLGIDVTFVDTTQLEQVSKAIRPQTKGIYLETPSNPILKVTDVAAICQLARSHGLLTIVDNTFLTPYYQRPLELGADIVIHSATKFIGGHSDVVAGLAVVKSAELAEKLYLIQNGFGAVLGVQDSWLVMRGLKTLKTRLDASTASAQKLAEWLQLQPQVKKVYYTGLPDHPGHHIQLRQASGHGAVLAFDVGSRENVKRLFAALQIPLVAVSLGAVESILSYPAMMSHAAMPPEEREQRGITEGLLRLSVGLEEFEDLQADFAQALQTLLPAASLPG</sequence>
<evidence type="ECO:0000256" key="1">
    <source>
        <dbReference type="ARBA" id="ARBA00001933"/>
    </source>
</evidence>
<dbReference type="InterPro" id="IPR015422">
    <property type="entry name" value="PyrdxlP-dep_Trfase_small"/>
</dbReference>
<dbReference type="InterPro" id="IPR015421">
    <property type="entry name" value="PyrdxlP-dep_Trfase_major"/>
</dbReference>
<dbReference type="InterPro" id="IPR000277">
    <property type="entry name" value="Cys/Met-Metab_PyrdxlP-dep_enz"/>
</dbReference>
<evidence type="ECO:0000256" key="4">
    <source>
        <dbReference type="ARBA" id="ARBA00022605"/>
    </source>
</evidence>
<accession>A0A939BUZ8</accession>
<evidence type="ECO:0000256" key="8">
    <source>
        <dbReference type="PIRSR" id="PIRSR001434-2"/>
    </source>
</evidence>
<evidence type="ECO:0000256" key="7">
    <source>
        <dbReference type="ARBA" id="ARBA00023239"/>
    </source>
</evidence>
<dbReference type="GO" id="GO:0030170">
    <property type="term" value="F:pyridoxal phosphate binding"/>
    <property type="evidence" value="ECO:0007669"/>
    <property type="project" value="InterPro"/>
</dbReference>
<keyword evidence="6" id="KW-0486">Methionine biosynthesis</keyword>
<evidence type="ECO:0000256" key="5">
    <source>
        <dbReference type="ARBA" id="ARBA00022898"/>
    </source>
</evidence>
<gene>
    <name evidence="10" type="ORF">JOD01_001732</name>
</gene>
<dbReference type="Gene3D" id="3.40.640.10">
    <property type="entry name" value="Type I PLP-dependent aspartate aminotransferase-like (Major domain)"/>
    <property type="match status" value="1"/>
</dbReference>
<dbReference type="RefSeq" id="WP_204517822.1">
    <property type="nucleotide sequence ID" value="NZ_BAABIN010000007.1"/>
</dbReference>
<comment type="caution">
    <text evidence="10">The sequence shown here is derived from an EMBL/GenBank/DDBJ whole genome shotgun (WGS) entry which is preliminary data.</text>
</comment>
<dbReference type="AlphaFoldDB" id="A0A939BUZ8"/>
<organism evidence="10 11">
    <name type="scientific">Brevibacillus fulvus</name>
    <dbReference type="NCBI Taxonomy" id="1125967"/>
    <lineage>
        <taxon>Bacteria</taxon>
        <taxon>Bacillati</taxon>
        <taxon>Bacillota</taxon>
        <taxon>Bacilli</taxon>
        <taxon>Bacillales</taxon>
        <taxon>Paenibacillaceae</taxon>
        <taxon>Brevibacillus</taxon>
    </lineage>
</organism>
<evidence type="ECO:0000256" key="9">
    <source>
        <dbReference type="RuleBase" id="RU362118"/>
    </source>
</evidence>
<dbReference type="Proteomes" id="UP000717624">
    <property type="component" value="Unassembled WGS sequence"/>
</dbReference>
<dbReference type="FunFam" id="3.40.640.10:FF:000009">
    <property type="entry name" value="Cystathionine gamma-synthase homolog"/>
    <property type="match status" value="1"/>
</dbReference>
<evidence type="ECO:0000256" key="3">
    <source>
        <dbReference type="ARBA" id="ARBA00012224"/>
    </source>
</evidence>
<dbReference type="EMBL" id="JAFBEB010000004">
    <property type="protein sequence ID" value="MBM7590131.1"/>
    <property type="molecule type" value="Genomic_DNA"/>
</dbReference>
<dbReference type="PIRSF" id="PIRSF001434">
    <property type="entry name" value="CGS"/>
    <property type="match status" value="1"/>
</dbReference>